<keyword evidence="3" id="KW-1185">Reference proteome</keyword>
<reference evidence="2 3" key="1">
    <citation type="journal article" date="2019" name="Indoor Air">
        <title>Impacts of indoor surface finishes on bacterial viability.</title>
        <authorList>
            <person name="Hu J."/>
            <person name="Maamar S.B."/>
            <person name="Glawe A.J."/>
            <person name="Gottel N."/>
            <person name="Gilbert J.A."/>
            <person name="Hartmann E.M."/>
        </authorList>
    </citation>
    <scope>NUCLEOTIDE SEQUENCE [LARGE SCALE GENOMIC DNA]</scope>
    <source>
        <strain evidence="2 3">AF060A6</strain>
    </source>
</reference>
<evidence type="ECO:0000259" key="1">
    <source>
        <dbReference type="Pfam" id="PF12793"/>
    </source>
</evidence>
<name>A0A4S3PU80_9BACI</name>
<dbReference type="InterPro" id="IPR025370">
    <property type="entry name" value="SgrR_HTH_N"/>
</dbReference>
<feature type="domain" description="Transcriptional regulator SgrR N-terminal HTH" evidence="1">
    <location>
        <begin position="3"/>
        <end position="97"/>
    </location>
</feature>
<proteinExistence type="predicted"/>
<gene>
    <name evidence="2" type="ORF">E1I69_11350</name>
</gene>
<dbReference type="OrthoDB" id="5894719at2"/>
<organism evidence="2 3">
    <name type="scientific">Bacillus timonensis</name>
    <dbReference type="NCBI Taxonomy" id="1033734"/>
    <lineage>
        <taxon>Bacteria</taxon>
        <taxon>Bacillati</taxon>
        <taxon>Bacillota</taxon>
        <taxon>Bacilli</taxon>
        <taxon>Bacillales</taxon>
        <taxon>Bacillaceae</taxon>
        <taxon>Bacillus</taxon>
    </lineage>
</organism>
<sequence length="129" mass="15388">MEERYFLLRSHLEHFKKGRSYECKLEDVDAIWCCSRKNTKRIIRQLEDKKRLTYQPGKGRGNVSKVTYFTSFQDEIETFINGCLKKGELEKIAEILRLPIPKSWVVINVNTNMYIFACLRMYKITHFLS</sequence>
<evidence type="ECO:0000313" key="3">
    <source>
        <dbReference type="Proteomes" id="UP000306477"/>
    </source>
</evidence>
<protein>
    <recommendedName>
        <fullName evidence="1">Transcriptional regulator SgrR N-terminal HTH domain-containing protein</fullName>
    </recommendedName>
</protein>
<dbReference type="Proteomes" id="UP000306477">
    <property type="component" value="Unassembled WGS sequence"/>
</dbReference>
<dbReference type="RefSeq" id="WP_136379729.1">
    <property type="nucleotide sequence ID" value="NZ_SLUB01000017.1"/>
</dbReference>
<comment type="caution">
    <text evidence="2">The sequence shown here is derived from an EMBL/GenBank/DDBJ whole genome shotgun (WGS) entry which is preliminary data.</text>
</comment>
<dbReference type="AlphaFoldDB" id="A0A4S3PU80"/>
<accession>A0A4S3PU80</accession>
<dbReference type="EMBL" id="SLUB01000017">
    <property type="protein sequence ID" value="THE12452.1"/>
    <property type="molecule type" value="Genomic_DNA"/>
</dbReference>
<evidence type="ECO:0000313" key="2">
    <source>
        <dbReference type="EMBL" id="THE12452.1"/>
    </source>
</evidence>
<dbReference type="Pfam" id="PF12793">
    <property type="entry name" value="SgrR_N"/>
    <property type="match status" value="1"/>
</dbReference>